<accession>A0A0J8GDZ8</accession>
<gene>
    <name evidence="1" type="ORF">X560_0315</name>
</gene>
<name>A0A0J8GDZ8_9LIST</name>
<dbReference type="Proteomes" id="UP000052258">
    <property type="component" value="Unassembled WGS sequence"/>
</dbReference>
<dbReference type="RefSeq" id="WP_007476336.1">
    <property type="nucleotide sequence ID" value="NZ_KQ130610.1"/>
</dbReference>
<evidence type="ECO:0000313" key="2">
    <source>
        <dbReference type="Proteomes" id="UP000052258"/>
    </source>
</evidence>
<keyword evidence="2" id="KW-1185">Reference proteome</keyword>
<reference evidence="1 2" key="1">
    <citation type="journal article" date="2015" name="Genome Biol. Evol.">
        <title>Comparative Genomics of Listeria Sensu Lato: Genus-Wide Differences in Evolutionary Dynamics and the Progressive Gain of Complex, Potentially Pathogenicity-Related Traits through Lateral Gene Transfer.</title>
        <authorList>
            <person name="Chiara M."/>
            <person name="Caruso M."/>
            <person name="D'Erchia A.M."/>
            <person name="Manzari C."/>
            <person name="Fraccalvieri R."/>
            <person name="Goffredo E."/>
            <person name="Latorre L."/>
            <person name="Miccolupo A."/>
            <person name="Padalino I."/>
            <person name="Santagada G."/>
            <person name="Chiocco D."/>
            <person name="Pesole G."/>
            <person name="Horner D.S."/>
            <person name="Parisi A."/>
        </authorList>
    </citation>
    <scope>NUCLEOTIDE SEQUENCE [LARGE SCALE GENOMIC DNA]</scope>
    <source>
        <strain evidence="1 2">1991</strain>
    </source>
</reference>
<dbReference type="OrthoDB" id="2361368at2"/>
<proteinExistence type="predicted"/>
<dbReference type="PATRIC" id="fig|1430899.3.peg.318"/>
<dbReference type="AlphaFoldDB" id="A0A0J8GDZ8"/>
<dbReference type="EMBL" id="AZHO01000005">
    <property type="protein sequence ID" value="KMT60895.1"/>
    <property type="molecule type" value="Genomic_DNA"/>
</dbReference>
<protein>
    <submittedName>
        <fullName evidence="1">Uncharacterized protein</fullName>
    </submittedName>
</protein>
<sequence>MAFGVKRAELAAFKEQAARGEIAILTHYWLDARFPNSKTVTKVASSDINVLKAWGKKYQLPDAYIDFGHDHLPHFDLFGEIQLTVLKNEAKWDQIERFHLEGEKHD</sequence>
<organism evidence="1 2">
    <name type="scientific">Listeria fleischmannii 1991</name>
    <dbReference type="NCBI Taxonomy" id="1430899"/>
    <lineage>
        <taxon>Bacteria</taxon>
        <taxon>Bacillati</taxon>
        <taxon>Bacillota</taxon>
        <taxon>Bacilli</taxon>
        <taxon>Bacillales</taxon>
        <taxon>Listeriaceae</taxon>
        <taxon>Listeria</taxon>
    </lineage>
</organism>
<evidence type="ECO:0000313" key="1">
    <source>
        <dbReference type="EMBL" id="KMT60895.1"/>
    </source>
</evidence>
<comment type="caution">
    <text evidence="1">The sequence shown here is derived from an EMBL/GenBank/DDBJ whole genome shotgun (WGS) entry which is preliminary data.</text>
</comment>